<proteinExistence type="predicted"/>
<comment type="caution">
    <text evidence="1">The sequence shown here is derived from an EMBL/GenBank/DDBJ whole genome shotgun (WGS) entry which is preliminary data.</text>
</comment>
<evidence type="ECO:0000313" key="2">
    <source>
        <dbReference type="Proteomes" id="UP000281343"/>
    </source>
</evidence>
<accession>A0A3L9XXD6</accession>
<gene>
    <name evidence="1" type="ORF">D9R08_17230</name>
</gene>
<name>A0A3L9XXD6_9RHOB</name>
<organism evidence="1 2">
    <name type="scientific">Rhodophyticola porphyridii</name>
    <dbReference type="NCBI Taxonomy" id="1852017"/>
    <lineage>
        <taxon>Bacteria</taxon>
        <taxon>Pseudomonadati</taxon>
        <taxon>Pseudomonadota</taxon>
        <taxon>Alphaproteobacteria</taxon>
        <taxon>Rhodobacterales</taxon>
        <taxon>Roseobacteraceae</taxon>
        <taxon>Rhodophyticola</taxon>
    </lineage>
</organism>
<sequence length="134" mass="14987">MYLSRIRITRNIKGILDFSTGLLGRMDLKSQLHKTADDDPESFDDLTALGISHFWIIKICLVAFYIDLKALVLTRNGSTFDGFMIPVVCVHGTRPPLPMQCVCIGCVVSPSLAWEVASAAQYWPSKKPILQFQL</sequence>
<dbReference type="Proteomes" id="UP000281343">
    <property type="component" value="Unassembled WGS sequence"/>
</dbReference>
<reference evidence="1 2" key="1">
    <citation type="submission" date="2018-10" db="EMBL/GenBank/DDBJ databases">
        <authorList>
            <person name="Jung H.S."/>
            <person name="Jeon C.O."/>
        </authorList>
    </citation>
    <scope>NUCLEOTIDE SEQUENCE [LARGE SCALE GENOMIC DNA]</scope>
    <source>
        <strain evidence="1 2">MA-7-27</strain>
    </source>
</reference>
<evidence type="ECO:0000313" key="1">
    <source>
        <dbReference type="EMBL" id="RMA40902.1"/>
    </source>
</evidence>
<keyword evidence="2" id="KW-1185">Reference proteome</keyword>
<dbReference type="EMBL" id="RCNT01000010">
    <property type="protein sequence ID" value="RMA40902.1"/>
    <property type="molecule type" value="Genomic_DNA"/>
</dbReference>
<protein>
    <submittedName>
        <fullName evidence="1">Uncharacterized protein</fullName>
    </submittedName>
</protein>
<dbReference type="AlphaFoldDB" id="A0A3L9XXD6"/>